<evidence type="ECO:0000313" key="3">
    <source>
        <dbReference type="Proteomes" id="UP001312865"/>
    </source>
</evidence>
<accession>A0ABU8HDF3</accession>
<dbReference type="EMBL" id="JBBAXC010000006">
    <property type="protein sequence ID" value="MEI5907229.1"/>
    <property type="molecule type" value="Genomic_DNA"/>
</dbReference>
<organism evidence="2 3">
    <name type="scientific">Bacillus spongiae</name>
    <dbReference type="NCBI Taxonomy" id="2683610"/>
    <lineage>
        <taxon>Bacteria</taxon>
        <taxon>Bacillati</taxon>
        <taxon>Bacillota</taxon>
        <taxon>Bacilli</taxon>
        <taxon>Bacillales</taxon>
        <taxon>Bacillaceae</taxon>
        <taxon>Bacillus</taxon>
    </lineage>
</organism>
<dbReference type="Proteomes" id="UP001312865">
    <property type="component" value="Unassembled WGS sequence"/>
</dbReference>
<protein>
    <submittedName>
        <fullName evidence="2">YpoC family protein</fullName>
    </submittedName>
</protein>
<name>A0ABU8HDF3_9BACI</name>
<keyword evidence="3" id="KW-1185">Reference proteome</keyword>
<gene>
    <name evidence="2" type="ORF">WAK64_09180</name>
</gene>
<dbReference type="RefSeq" id="WP_336586665.1">
    <property type="nucleotide sequence ID" value="NZ_JBBAXC010000006.1"/>
</dbReference>
<dbReference type="InterPro" id="IPR048427">
    <property type="entry name" value="YpoC"/>
</dbReference>
<evidence type="ECO:0000313" key="2">
    <source>
        <dbReference type="EMBL" id="MEI5907229.1"/>
    </source>
</evidence>
<reference evidence="2 3" key="1">
    <citation type="journal article" date="2018" name="J. Microbiol.">
        <title>Bacillus spongiae sp. nov., isolated from sponge of Jeju Island.</title>
        <authorList>
            <person name="Lee G.E."/>
            <person name="Im W.T."/>
            <person name="Park J.S."/>
        </authorList>
    </citation>
    <scope>NUCLEOTIDE SEQUENCE [LARGE SCALE GENOMIC DNA]</scope>
    <source>
        <strain evidence="2 3">135PIL107-10</strain>
    </source>
</reference>
<proteinExistence type="predicted"/>
<comment type="caution">
    <text evidence="2">The sequence shown here is derived from an EMBL/GenBank/DDBJ whole genome shotgun (WGS) entry which is preliminary data.</text>
</comment>
<dbReference type="Pfam" id="PF21747">
    <property type="entry name" value="YpoC"/>
    <property type="match status" value="1"/>
</dbReference>
<feature type="domain" description="YpoC-like" evidence="1">
    <location>
        <begin position="61"/>
        <end position="168"/>
    </location>
</feature>
<evidence type="ECO:0000259" key="1">
    <source>
        <dbReference type="Pfam" id="PF21747"/>
    </source>
</evidence>
<sequence>MDIIIPNELVHPVFYSQNTHVFLREEDLSHLASPHYFYYELVYYSGEKYEDSFPWQDPKPYLKEMVDDWSTLQETISNQIKQGEKVLDNHMKKGISFLFMLVFWSNKTPVILDNWQKHMESLEIKAFNLCERVEFILLRPTSYHSFIQLGELIKEQYKHAVKHFVIEKR</sequence>